<gene>
    <name evidence="1" type="ORF">HLPCO_002771</name>
</gene>
<dbReference type="EMBL" id="AFNU02000014">
    <property type="protein sequence ID" value="ERJ11202.1"/>
    <property type="molecule type" value="Genomic_DNA"/>
</dbReference>
<dbReference type="SFLD" id="SFLDG01144">
    <property type="entry name" value="C2.B.4:_PGP_Like"/>
    <property type="match status" value="1"/>
</dbReference>
<dbReference type="GO" id="GO:0005829">
    <property type="term" value="C:cytosol"/>
    <property type="evidence" value="ECO:0007669"/>
    <property type="project" value="TreeGrafter"/>
</dbReference>
<dbReference type="NCBIfam" id="TIGR00099">
    <property type="entry name" value="Cof-subfamily"/>
    <property type="match status" value="1"/>
</dbReference>
<keyword evidence="1" id="KW-0378">Hydrolase</keyword>
<evidence type="ECO:0000313" key="1">
    <source>
        <dbReference type="EMBL" id="ERJ11202.1"/>
    </source>
</evidence>
<dbReference type="SFLD" id="SFLDS00003">
    <property type="entry name" value="Haloacid_Dehalogenase"/>
    <property type="match status" value="1"/>
</dbReference>
<dbReference type="NCBIfam" id="TIGR01484">
    <property type="entry name" value="HAD-SF-IIB"/>
    <property type="match status" value="1"/>
</dbReference>
<dbReference type="Gene3D" id="3.40.50.1000">
    <property type="entry name" value="HAD superfamily/HAD-like"/>
    <property type="match status" value="1"/>
</dbReference>
<keyword evidence="2" id="KW-1185">Reference proteome</keyword>
<dbReference type="InParanoid" id="U2DRJ8"/>
<dbReference type="OrthoDB" id="9790031at2"/>
<reference evidence="1 2" key="2">
    <citation type="journal article" date="2013" name="PLoS ONE">
        <title>INDIGO - INtegrated Data Warehouse of MIcrobial GenOmes with Examples from the Red Sea Extremophiles.</title>
        <authorList>
            <person name="Alam I."/>
            <person name="Antunes A."/>
            <person name="Kamau A.A."/>
            <person name="Ba Alawi W."/>
            <person name="Kalkatawi M."/>
            <person name="Stingl U."/>
            <person name="Bajic V.B."/>
        </authorList>
    </citation>
    <scope>NUCLEOTIDE SEQUENCE [LARGE SCALE GENOMIC DNA]</scope>
    <source>
        <strain evidence="1 2">SSD-17B</strain>
    </source>
</reference>
<dbReference type="GO" id="GO:0000287">
    <property type="term" value="F:magnesium ion binding"/>
    <property type="evidence" value="ECO:0007669"/>
    <property type="project" value="TreeGrafter"/>
</dbReference>
<dbReference type="SUPFAM" id="SSF56784">
    <property type="entry name" value="HAD-like"/>
    <property type="match status" value="1"/>
</dbReference>
<dbReference type="InterPro" id="IPR036412">
    <property type="entry name" value="HAD-like_sf"/>
</dbReference>
<dbReference type="PANTHER" id="PTHR10000:SF8">
    <property type="entry name" value="HAD SUPERFAMILY HYDROLASE-LIKE, TYPE 3"/>
    <property type="match status" value="1"/>
</dbReference>
<dbReference type="RefSeq" id="WP_008824611.1">
    <property type="nucleotide sequence ID" value="NZ_AFNU02000014.1"/>
</dbReference>
<dbReference type="InterPro" id="IPR023214">
    <property type="entry name" value="HAD_sf"/>
</dbReference>
<reference evidence="1 2" key="1">
    <citation type="journal article" date="2011" name="J. Bacteriol.">
        <title>Genome sequence of Haloplasma contractile, an unusual contractile bacterium from a deep-sea anoxic brine lake.</title>
        <authorList>
            <person name="Antunes A."/>
            <person name="Alam I."/>
            <person name="El Dorry H."/>
            <person name="Siam R."/>
            <person name="Robertson A."/>
            <person name="Bajic V.B."/>
            <person name="Stingl U."/>
        </authorList>
    </citation>
    <scope>NUCLEOTIDE SEQUENCE [LARGE SCALE GENOMIC DNA]</scope>
    <source>
        <strain evidence="1 2">SSD-17B</strain>
    </source>
</reference>
<dbReference type="PROSITE" id="PS01228">
    <property type="entry name" value="COF_1"/>
    <property type="match status" value="1"/>
</dbReference>
<sequence>MTYKALVLDMDGTLLTSENKISDRTKEKLMEIQEKGFRLILASGRPTFGMLKIARELKLDHYGSFILPFNGGKIIQMNDSTIIHDSSLDEDMIHELYEVSREYKVGLMAYTPENIITEDDDEYITKESEINKMPINRVQSFKEAFRTKSVKCLMTGHGDYLAELETKMKERYKGKLSISRSMPFFLECMPLGIDKAQSIERLLNHIGLSVDEVIACGDGYNDVAMVEYAGLGVAMANGCEPIKEIADYITRSNDEDGIVDVIDRFLLNK</sequence>
<evidence type="ECO:0000313" key="2">
    <source>
        <dbReference type="Proteomes" id="UP000005707"/>
    </source>
</evidence>
<dbReference type="eggNOG" id="COG0561">
    <property type="taxonomic scope" value="Bacteria"/>
</dbReference>
<dbReference type="Proteomes" id="UP000005707">
    <property type="component" value="Unassembled WGS sequence"/>
</dbReference>
<comment type="caution">
    <text evidence="1">The sequence shown here is derived from an EMBL/GenBank/DDBJ whole genome shotgun (WGS) entry which is preliminary data.</text>
</comment>
<dbReference type="CDD" id="cd07516">
    <property type="entry name" value="HAD_Pase"/>
    <property type="match status" value="1"/>
</dbReference>
<dbReference type="InterPro" id="IPR006379">
    <property type="entry name" value="HAD-SF_hydro_IIB"/>
</dbReference>
<dbReference type="STRING" id="1033810.HLPCO_002771"/>
<dbReference type="Pfam" id="PF08282">
    <property type="entry name" value="Hydrolase_3"/>
    <property type="match status" value="1"/>
</dbReference>
<proteinExistence type="predicted"/>
<dbReference type="GO" id="GO:0019143">
    <property type="term" value="F:3-deoxy-manno-octulosonate-8-phosphatase activity"/>
    <property type="evidence" value="ECO:0007669"/>
    <property type="project" value="UniProtKB-EC"/>
</dbReference>
<protein>
    <submittedName>
        <fullName evidence="1">3-deoxy-D-manno-octulosonate 8-phosphate phosphatase KDO 8-P phosphatase protein</fullName>
        <ecNumber evidence="1">3.1.3.45</ecNumber>
    </submittedName>
</protein>
<dbReference type="EC" id="3.1.3.45" evidence="1"/>
<dbReference type="AlphaFoldDB" id="U2DRJ8"/>
<dbReference type="SFLD" id="SFLDG01140">
    <property type="entry name" value="C2.B:_Phosphomannomutase_and_P"/>
    <property type="match status" value="1"/>
</dbReference>
<organism evidence="1 2">
    <name type="scientific">Haloplasma contractile SSD-17B</name>
    <dbReference type="NCBI Taxonomy" id="1033810"/>
    <lineage>
        <taxon>Bacteria</taxon>
        <taxon>Bacillati</taxon>
        <taxon>Mycoplasmatota</taxon>
        <taxon>Mollicutes</taxon>
        <taxon>Haloplasmatales</taxon>
        <taxon>Haloplasmataceae</taxon>
        <taxon>Haloplasma</taxon>
    </lineage>
</organism>
<dbReference type="PANTHER" id="PTHR10000">
    <property type="entry name" value="PHOSPHOSERINE PHOSPHATASE"/>
    <property type="match status" value="1"/>
</dbReference>
<dbReference type="Gene3D" id="3.30.1240.10">
    <property type="match status" value="1"/>
</dbReference>
<accession>U2DRJ8</accession>
<dbReference type="InterPro" id="IPR000150">
    <property type="entry name" value="Cof"/>
</dbReference>
<name>U2DRJ8_9MOLU</name>